<dbReference type="Proteomes" id="UP000587462">
    <property type="component" value="Unassembled WGS sequence"/>
</dbReference>
<accession>A0A7Y7BAS6</accession>
<protein>
    <submittedName>
        <fullName evidence="2">DUF3515 domain-containing protein</fullName>
    </submittedName>
</protein>
<dbReference type="PROSITE" id="PS51257">
    <property type="entry name" value="PROKAR_LIPOPROTEIN"/>
    <property type="match status" value="1"/>
</dbReference>
<dbReference type="InterPro" id="IPR021903">
    <property type="entry name" value="DUF3515"/>
</dbReference>
<sequence length="164" mass="16808">MKSSLRRPAGLSAVALLLTAVACSAPGGPAAPAAPTPPAAEAALCRALHKELPGTVDGRERHDPVPASDFTAAWGGRPAIVLRCGVPKPDLLKRDPGADAAEIDGVDWLPEKQPDGSVRCTTTLREAWVEVTLPKRVAGDAGDISALTDLAGAVKKTIPEGIIS</sequence>
<reference evidence="2 3" key="1">
    <citation type="submission" date="2020-04" db="EMBL/GenBank/DDBJ databases">
        <title>Draft Genome Sequence of Streptomyces morookaense DSM 40503, an 8-azaguanine-producing strain.</title>
        <authorList>
            <person name="Qi J."/>
            <person name="Gao J.-M."/>
        </authorList>
    </citation>
    <scope>NUCLEOTIDE SEQUENCE [LARGE SCALE GENOMIC DNA]</scope>
    <source>
        <strain evidence="2 3">DSM 40503</strain>
    </source>
</reference>
<dbReference type="RefSeq" id="WP_171087477.1">
    <property type="nucleotide sequence ID" value="NZ_BNBU01000002.1"/>
</dbReference>
<proteinExistence type="predicted"/>
<comment type="caution">
    <text evidence="2">The sequence shown here is derived from an EMBL/GenBank/DDBJ whole genome shotgun (WGS) entry which is preliminary data.</text>
</comment>
<name>A0A7Y7BAS6_STRMO</name>
<dbReference type="EMBL" id="JABBXF010000107">
    <property type="protein sequence ID" value="NVK82114.1"/>
    <property type="molecule type" value="Genomic_DNA"/>
</dbReference>
<evidence type="ECO:0000256" key="1">
    <source>
        <dbReference type="SAM" id="SignalP"/>
    </source>
</evidence>
<organism evidence="2 3">
    <name type="scientific">Streptomyces morookaense</name>
    <name type="common">Streptoverticillium morookaense</name>
    <dbReference type="NCBI Taxonomy" id="1970"/>
    <lineage>
        <taxon>Bacteria</taxon>
        <taxon>Bacillati</taxon>
        <taxon>Actinomycetota</taxon>
        <taxon>Actinomycetes</taxon>
        <taxon>Kitasatosporales</taxon>
        <taxon>Streptomycetaceae</taxon>
        <taxon>Streptomyces</taxon>
    </lineage>
</organism>
<keyword evidence="1" id="KW-0732">Signal</keyword>
<keyword evidence="3" id="KW-1185">Reference proteome</keyword>
<feature type="chain" id="PRO_5039248184" evidence="1">
    <location>
        <begin position="25"/>
        <end position="164"/>
    </location>
</feature>
<dbReference type="Pfam" id="PF12028">
    <property type="entry name" value="DUF3515"/>
    <property type="match status" value="1"/>
</dbReference>
<dbReference type="AlphaFoldDB" id="A0A7Y7BAS6"/>
<feature type="signal peptide" evidence="1">
    <location>
        <begin position="1"/>
        <end position="24"/>
    </location>
</feature>
<gene>
    <name evidence="2" type="ORF">HG542_31365</name>
</gene>
<evidence type="ECO:0000313" key="3">
    <source>
        <dbReference type="Proteomes" id="UP000587462"/>
    </source>
</evidence>
<evidence type="ECO:0000313" key="2">
    <source>
        <dbReference type="EMBL" id="NVK82114.1"/>
    </source>
</evidence>